<keyword evidence="2" id="KW-1185">Reference proteome</keyword>
<comment type="caution">
    <text evidence="1">The sequence shown here is derived from an EMBL/GenBank/DDBJ whole genome shotgun (WGS) entry which is preliminary data.</text>
</comment>
<evidence type="ECO:0000313" key="2">
    <source>
        <dbReference type="Proteomes" id="UP001558652"/>
    </source>
</evidence>
<organism evidence="1 2">
    <name type="scientific">Ranatra chinensis</name>
    <dbReference type="NCBI Taxonomy" id="642074"/>
    <lineage>
        <taxon>Eukaryota</taxon>
        <taxon>Metazoa</taxon>
        <taxon>Ecdysozoa</taxon>
        <taxon>Arthropoda</taxon>
        <taxon>Hexapoda</taxon>
        <taxon>Insecta</taxon>
        <taxon>Pterygota</taxon>
        <taxon>Neoptera</taxon>
        <taxon>Paraneoptera</taxon>
        <taxon>Hemiptera</taxon>
        <taxon>Heteroptera</taxon>
        <taxon>Panheteroptera</taxon>
        <taxon>Nepomorpha</taxon>
        <taxon>Nepidae</taxon>
        <taxon>Ranatrinae</taxon>
        <taxon>Ranatra</taxon>
    </lineage>
</organism>
<dbReference type="AlphaFoldDB" id="A0ABD0YBA0"/>
<dbReference type="InterPro" id="IPR002120">
    <property type="entry name" value="TRH_rcpt_1"/>
</dbReference>
<proteinExistence type="predicted"/>
<sequence length="104" mass="12019">MLSVVVAVFAVLWLPYRGMLVYNSFATMFNRPPFMDLWFLMFAKTCVYINRLYGAGKRKVEVIWVHRSLRGSINDLRIPKLGSAPMWHHKLTPVKSVTSPTPHI</sequence>
<protein>
    <submittedName>
        <fullName evidence="1">Uncharacterized protein</fullName>
    </submittedName>
</protein>
<gene>
    <name evidence="1" type="ORF">AAG570_001143</name>
</gene>
<name>A0ABD0YBA0_9HEMI</name>
<evidence type="ECO:0000313" key="1">
    <source>
        <dbReference type="EMBL" id="KAL1124517.1"/>
    </source>
</evidence>
<dbReference type="EMBL" id="JBFDAA010000010">
    <property type="protein sequence ID" value="KAL1124517.1"/>
    <property type="molecule type" value="Genomic_DNA"/>
</dbReference>
<dbReference type="Proteomes" id="UP001558652">
    <property type="component" value="Unassembled WGS sequence"/>
</dbReference>
<dbReference type="PANTHER" id="PTHR46061">
    <property type="entry name" value="THYROTROPIN-RELEASING HORMONE RECEPTOR"/>
    <property type="match status" value="1"/>
</dbReference>
<accession>A0ABD0YBA0</accession>
<reference evidence="1 2" key="1">
    <citation type="submission" date="2024-07" db="EMBL/GenBank/DDBJ databases">
        <title>Chromosome-level genome assembly of the water stick insect Ranatra chinensis (Heteroptera: Nepidae).</title>
        <authorList>
            <person name="Liu X."/>
        </authorList>
    </citation>
    <scope>NUCLEOTIDE SEQUENCE [LARGE SCALE GENOMIC DNA]</scope>
    <source>
        <strain evidence="1">Cailab_2021Rc</strain>
        <tissue evidence="1">Muscle</tissue>
    </source>
</reference>
<dbReference type="PANTHER" id="PTHR46061:SF3">
    <property type="entry name" value="THYROTROPIN-RELEASING HORMONE RECEPTOR"/>
    <property type="match status" value="1"/>
</dbReference>